<evidence type="ECO:0000259" key="9">
    <source>
        <dbReference type="PROSITE" id="PS51902"/>
    </source>
</evidence>
<evidence type="ECO:0000256" key="1">
    <source>
        <dbReference type="ARBA" id="ARBA00022723"/>
    </source>
</evidence>
<dbReference type="PANTHER" id="PTHR48102:SF7">
    <property type="entry name" value="ATP-DEPENDENT CLP PROTEASE ATP-BINDING SUBUNIT CLPX-LIKE, MITOCHONDRIAL"/>
    <property type="match status" value="1"/>
</dbReference>
<dbReference type="Gene3D" id="1.10.8.60">
    <property type="match status" value="1"/>
</dbReference>
<keyword evidence="1 6" id="KW-0479">Metal-binding</keyword>
<dbReference type="Proteomes" id="UP000440004">
    <property type="component" value="Unassembled WGS sequence"/>
</dbReference>
<gene>
    <name evidence="6 10" type="primary">clpX</name>
    <name evidence="10" type="ORF">GC105_08885</name>
</gene>
<evidence type="ECO:0000256" key="5">
    <source>
        <dbReference type="ARBA" id="ARBA00023186"/>
    </source>
</evidence>
<dbReference type="SMART" id="SM01086">
    <property type="entry name" value="ClpB_D2-small"/>
    <property type="match status" value="1"/>
</dbReference>
<feature type="domain" description="ClpX-type ZB" evidence="9">
    <location>
        <begin position="1"/>
        <end position="53"/>
    </location>
</feature>
<dbReference type="RefSeq" id="WP_343029999.1">
    <property type="nucleotide sequence ID" value="NZ_WHNX01000012.1"/>
</dbReference>
<keyword evidence="4 6" id="KW-0067">ATP-binding</keyword>
<dbReference type="NCBIfam" id="TIGR00382">
    <property type="entry name" value="clpX"/>
    <property type="match status" value="1"/>
</dbReference>
<sequence>MAKKDDNKQINCSFCGKSQSQVKRMVAGPGVYICNECIDLCQEIVGEEFVDMDIDFSEIPTPHEIKAYLDEFVISQEKAKKSLSVAVYNHYKRINTSSIDDVELQKSNILMLGPTGSGKTLLAQTLAKILNVPFAIADATSLTEAGYVGEDVENILLKLIQAADYDVERAQRGIIYIDELDKIARKSENPSITRDVSGEGVQQALLKILEGTVANVPPQGGRKHPHQEFLQIDTTNVLFICGGAFDGIEKIINKRTGNKSIGFGAEVKGKKEIQDGALLKQIQPKDLLKFGLIPEFVGRVPIITTLEPLDEQALINILTEPKNALVKQYKKLFELDDVELSFEKDALEAIAEKTIKHETGARGLRGIIEEIMLDVMYDIPSNKDIVKCIISKDTIINNTAPILVYKEKVKKSTVKKDSKTDVKDDKKIDLKKDSKKNDKESAS</sequence>
<proteinExistence type="inferred from homology"/>
<dbReference type="InterPro" id="IPR003959">
    <property type="entry name" value="ATPase_AAA_core"/>
</dbReference>
<reference evidence="10 11" key="1">
    <citation type="submission" date="2019-10" db="EMBL/GenBank/DDBJ databases">
        <title>Alkalibaculum tamaniensis sp.nov., a new alkaliphilic acetogen, isolated on methoxylated aromatics from a mud volcano.</title>
        <authorList>
            <person name="Khomyakova M.A."/>
            <person name="Merkel A.Y."/>
            <person name="Bonch-Osmolovskaya E.A."/>
            <person name="Slobodkin A.I."/>
        </authorList>
    </citation>
    <scope>NUCLEOTIDE SEQUENCE [LARGE SCALE GENOMIC DNA]</scope>
    <source>
        <strain evidence="10 11">M08DMB</strain>
    </source>
</reference>
<dbReference type="Pfam" id="PF10431">
    <property type="entry name" value="ClpB_D2-small"/>
    <property type="match status" value="1"/>
</dbReference>
<dbReference type="GO" id="GO:0051082">
    <property type="term" value="F:unfolded protein binding"/>
    <property type="evidence" value="ECO:0007669"/>
    <property type="project" value="UniProtKB-UniRule"/>
</dbReference>
<protein>
    <recommendedName>
        <fullName evidence="6">ATP-dependent Clp protease ATP-binding subunit ClpX</fullName>
    </recommendedName>
</protein>
<dbReference type="InterPro" id="IPR050052">
    <property type="entry name" value="ATP-dep_Clp_protease_ClpX"/>
</dbReference>
<dbReference type="SMART" id="SM00994">
    <property type="entry name" value="zf-C4_ClpX"/>
    <property type="match status" value="1"/>
</dbReference>
<evidence type="ECO:0000313" key="10">
    <source>
        <dbReference type="EMBL" id="MPW25904.1"/>
    </source>
</evidence>
<dbReference type="GO" id="GO:0005524">
    <property type="term" value="F:ATP binding"/>
    <property type="evidence" value="ECO:0007669"/>
    <property type="project" value="UniProtKB-UniRule"/>
</dbReference>
<feature type="binding site" evidence="6 7">
    <location>
        <position position="34"/>
    </location>
    <ligand>
        <name>Zn(2+)</name>
        <dbReference type="ChEBI" id="CHEBI:29105"/>
    </ligand>
</feature>
<dbReference type="InterPro" id="IPR046425">
    <property type="entry name" value="ClpX_bact"/>
</dbReference>
<keyword evidence="11" id="KW-1185">Reference proteome</keyword>
<feature type="binding site" evidence="6 7">
    <location>
        <position position="37"/>
    </location>
    <ligand>
        <name>Zn(2+)</name>
        <dbReference type="ChEBI" id="CHEBI:29105"/>
    </ligand>
</feature>
<dbReference type="GO" id="GO:0140662">
    <property type="term" value="F:ATP-dependent protein folding chaperone"/>
    <property type="evidence" value="ECO:0007669"/>
    <property type="project" value="InterPro"/>
</dbReference>
<dbReference type="SUPFAM" id="SSF52540">
    <property type="entry name" value="P-loop containing nucleoside triphosphate hydrolases"/>
    <property type="match status" value="1"/>
</dbReference>
<dbReference type="GO" id="GO:0051603">
    <property type="term" value="P:proteolysis involved in protein catabolic process"/>
    <property type="evidence" value="ECO:0007669"/>
    <property type="project" value="TreeGrafter"/>
</dbReference>
<organism evidence="10 11">
    <name type="scientific">Alkalibaculum sporogenes</name>
    <dbReference type="NCBI Taxonomy" id="2655001"/>
    <lineage>
        <taxon>Bacteria</taxon>
        <taxon>Bacillati</taxon>
        <taxon>Bacillota</taxon>
        <taxon>Clostridia</taxon>
        <taxon>Eubacteriales</taxon>
        <taxon>Eubacteriaceae</taxon>
        <taxon>Alkalibaculum</taxon>
    </lineage>
</organism>
<keyword evidence="3 6" id="KW-0862">Zinc</keyword>
<feature type="binding site" evidence="6 7">
    <location>
        <position position="12"/>
    </location>
    <ligand>
        <name>Zn(2+)</name>
        <dbReference type="ChEBI" id="CHEBI:29105"/>
    </ligand>
</feature>
<keyword evidence="2 6" id="KW-0547">Nucleotide-binding</keyword>
<dbReference type="GO" id="GO:0008270">
    <property type="term" value="F:zinc ion binding"/>
    <property type="evidence" value="ECO:0007669"/>
    <property type="project" value="UniProtKB-UniRule"/>
</dbReference>
<dbReference type="SMART" id="SM00382">
    <property type="entry name" value="AAA"/>
    <property type="match status" value="1"/>
</dbReference>
<dbReference type="AlphaFoldDB" id="A0A6A7K903"/>
<keyword evidence="5 6" id="KW-0143">Chaperone</keyword>
<dbReference type="InterPro" id="IPR003593">
    <property type="entry name" value="AAA+_ATPase"/>
</dbReference>
<dbReference type="FunFam" id="1.10.8.60:FF:000002">
    <property type="entry name" value="ATP-dependent Clp protease ATP-binding subunit ClpX"/>
    <property type="match status" value="1"/>
</dbReference>
<evidence type="ECO:0000256" key="3">
    <source>
        <dbReference type="ARBA" id="ARBA00022833"/>
    </source>
</evidence>
<comment type="similarity">
    <text evidence="6 7">Belongs to the ClpX chaperone family.</text>
</comment>
<evidence type="ECO:0000313" key="11">
    <source>
        <dbReference type="Proteomes" id="UP000440004"/>
    </source>
</evidence>
<comment type="caution">
    <text evidence="10">The sequence shown here is derived from an EMBL/GenBank/DDBJ whole genome shotgun (WGS) entry which is preliminary data.</text>
</comment>
<evidence type="ECO:0000256" key="6">
    <source>
        <dbReference type="HAMAP-Rule" id="MF_00175"/>
    </source>
</evidence>
<feature type="binding site" evidence="6">
    <location>
        <begin position="114"/>
        <end position="121"/>
    </location>
    <ligand>
        <name>ATP</name>
        <dbReference type="ChEBI" id="CHEBI:30616"/>
    </ligand>
</feature>
<dbReference type="CDD" id="cd19497">
    <property type="entry name" value="RecA-like_ClpX"/>
    <property type="match status" value="1"/>
</dbReference>
<dbReference type="SUPFAM" id="SSF57716">
    <property type="entry name" value="Glucocorticoid receptor-like (DNA-binding domain)"/>
    <property type="match status" value="1"/>
</dbReference>
<dbReference type="InterPro" id="IPR019489">
    <property type="entry name" value="Clp_ATPase_C"/>
</dbReference>
<feature type="region of interest" description="Disordered" evidence="8">
    <location>
        <begin position="413"/>
        <end position="443"/>
    </location>
</feature>
<dbReference type="GO" id="GO:0046983">
    <property type="term" value="F:protein dimerization activity"/>
    <property type="evidence" value="ECO:0007669"/>
    <property type="project" value="UniProtKB-UniRule"/>
</dbReference>
<accession>A0A6A7K903</accession>
<feature type="binding site" evidence="6 7">
    <location>
        <position position="15"/>
    </location>
    <ligand>
        <name>Zn(2+)</name>
        <dbReference type="ChEBI" id="CHEBI:29105"/>
    </ligand>
</feature>
<dbReference type="InterPro" id="IPR059188">
    <property type="entry name" value="Znf_CLPX-like"/>
</dbReference>
<dbReference type="InterPro" id="IPR010603">
    <property type="entry name" value="Znf_CppX_C4"/>
</dbReference>
<evidence type="ECO:0000256" key="8">
    <source>
        <dbReference type="SAM" id="MobiDB-lite"/>
    </source>
</evidence>
<dbReference type="PANTHER" id="PTHR48102">
    <property type="entry name" value="ATP-DEPENDENT CLP PROTEASE ATP-BINDING SUBUNIT CLPX-LIKE, MITOCHONDRIAL-RELATED"/>
    <property type="match status" value="1"/>
</dbReference>
<keyword evidence="10" id="KW-0645">Protease</keyword>
<keyword evidence="10" id="KW-0378">Hydrolase</keyword>
<dbReference type="Pfam" id="PF07724">
    <property type="entry name" value="AAA_2"/>
    <property type="match status" value="1"/>
</dbReference>
<dbReference type="FunFam" id="3.40.50.300:FF:000005">
    <property type="entry name" value="ATP-dependent Clp protease ATP-binding subunit ClpX"/>
    <property type="match status" value="1"/>
</dbReference>
<dbReference type="Gene3D" id="6.20.220.10">
    <property type="entry name" value="ClpX chaperone, C4-type zinc finger domain"/>
    <property type="match status" value="1"/>
</dbReference>
<dbReference type="Gene3D" id="3.40.50.300">
    <property type="entry name" value="P-loop containing nucleotide triphosphate hydrolases"/>
    <property type="match status" value="1"/>
</dbReference>
<dbReference type="PROSITE" id="PS51902">
    <property type="entry name" value="CLPX_ZB"/>
    <property type="match status" value="1"/>
</dbReference>
<feature type="compositionally biased region" description="Basic and acidic residues" evidence="8">
    <location>
        <begin position="414"/>
        <end position="443"/>
    </location>
</feature>
<evidence type="ECO:0000256" key="2">
    <source>
        <dbReference type="ARBA" id="ARBA00022741"/>
    </source>
</evidence>
<dbReference type="EMBL" id="WHNX01000012">
    <property type="protein sequence ID" value="MPW25904.1"/>
    <property type="molecule type" value="Genomic_DNA"/>
</dbReference>
<name>A0A6A7K903_9FIRM</name>
<dbReference type="InterPro" id="IPR004487">
    <property type="entry name" value="Clp_protease_ATP-bd_su_ClpX"/>
</dbReference>
<dbReference type="GO" id="GO:0051301">
    <property type="term" value="P:cell division"/>
    <property type="evidence" value="ECO:0007669"/>
    <property type="project" value="TreeGrafter"/>
</dbReference>
<comment type="function">
    <text evidence="6">ATP-dependent specificity component of the Clp protease. It directs the protease to specific substrates. Can perform chaperone functions in the absence of ClpP.</text>
</comment>
<dbReference type="GO" id="GO:0008233">
    <property type="term" value="F:peptidase activity"/>
    <property type="evidence" value="ECO:0007669"/>
    <property type="project" value="UniProtKB-KW"/>
</dbReference>
<dbReference type="GO" id="GO:0016887">
    <property type="term" value="F:ATP hydrolysis activity"/>
    <property type="evidence" value="ECO:0007669"/>
    <property type="project" value="InterPro"/>
</dbReference>
<dbReference type="InterPro" id="IPR038366">
    <property type="entry name" value="Znf_CppX_C4_sf"/>
</dbReference>
<dbReference type="HAMAP" id="MF_00175">
    <property type="entry name" value="ClpX"/>
    <property type="match status" value="1"/>
</dbReference>
<evidence type="ECO:0000256" key="7">
    <source>
        <dbReference type="PROSITE-ProRule" id="PRU01250"/>
    </source>
</evidence>
<dbReference type="Pfam" id="PF06689">
    <property type="entry name" value="zf-C4_ClpX"/>
    <property type="match status" value="1"/>
</dbReference>
<dbReference type="NCBIfam" id="NF003745">
    <property type="entry name" value="PRK05342.1"/>
    <property type="match status" value="1"/>
</dbReference>
<evidence type="ECO:0000256" key="4">
    <source>
        <dbReference type="ARBA" id="ARBA00022840"/>
    </source>
</evidence>
<dbReference type="GO" id="GO:0009376">
    <property type="term" value="C:HslUV protease complex"/>
    <property type="evidence" value="ECO:0007669"/>
    <property type="project" value="TreeGrafter"/>
</dbReference>
<dbReference type="InterPro" id="IPR027417">
    <property type="entry name" value="P-loop_NTPase"/>
</dbReference>
<comment type="subunit">
    <text evidence="6">Component of the ClpX-ClpP complex. Forms a hexameric ring that, in the presence of ATP, binds to fourteen ClpP subunits assembled into a disk-like structure with a central cavity, resembling the structure of eukaryotic proteasomes.</text>
</comment>